<evidence type="ECO:0000313" key="5">
    <source>
        <dbReference type="Proteomes" id="UP000651112"/>
    </source>
</evidence>
<dbReference type="Proteomes" id="UP000651112">
    <property type="component" value="Unassembled WGS sequence"/>
</dbReference>
<dbReference type="EMBL" id="JACNYL010000001">
    <property type="protein sequence ID" value="MBD1420987.1"/>
    <property type="molecule type" value="Genomic_DNA"/>
</dbReference>
<name>A0ABR7XP84_9SPHI</name>
<dbReference type="InterPro" id="IPR009057">
    <property type="entry name" value="Homeodomain-like_sf"/>
</dbReference>
<organism evidence="4 5">
    <name type="scientific">Sphingobacterium chuzhouense</name>
    <dbReference type="NCBI Taxonomy" id="1742264"/>
    <lineage>
        <taxon>Bacteria</taxon>
        <taxon>Pseudomonadati</taxon>
        <taxon>Bacteroidota</taxon>
        <taxon>Sphingobacteriia</taxon>
        <taxon>Sphingobacteriales</taxon>
        <taxon>Sphingobacteriaceae</taxon>
        <taxon>Sphingobacterium</taxon>
    </lineage>
</organism>
<dbReference type="RefSeq" id="WP_190312706.1">
    <property type="nucleotide sequence ID" value="NZ_JACNYL010000001.1"/>
</dbReference>
<dbReference type="Gene3D" id="1.10.357.10">
    <property type="entry name" value="Tetracycline Repressor, domain 2"/>
    <property type="match status" value="1"/>
</dbReference>
<reference evidence="4 5" key="1">
    <citation type="submission" date="2020-08" db="EMBL/GenBank/DDBJ databases">
        <title>Sphingobacterium sp. DN00404 isolated from aquaculture water.</title>
        <authorList>
            <person name="Zhang M."/>
        </authorList>
    </citation>
    <scope>NUCLEOTIDE SEQUENCE [LARGE SCALE GENOMIC DNA]</scope>
    <source>
        <strain evidence="4 5">KCTC 42746</strain>
    </source>
</reference>
<keyword evidence="1 2" id="KW-0238">DNA-binding</keyword>
<accession>A0ABR7XP84</accession>
<dbReference type="Pfam" id="PF00440">
    <property type="entry name" value="TetR_N"/>
    <property type="match status" value="1"/>
</dbReference>
<proteinExistence type="predicted"/>
<protein>
    <submittedName>
        <fullName evidence="4">TetR/AcrR family transcriptional regulator</fullName>
    </submittedName>
</protein>
<dbReference type="InterPro" id="IPR001647">
    <property type="entry name" value="HTH_TetR"/>
</dbReference>
<dbReference type="SUPFAM" id="SSF46689">
    <property type="entry name" value="Homeodomain-like"/>
    <property type="match status" value="1"/>
</dbReference>
<evidence type="ECO:0000256" key="1">
    <source>
        <dbReference type="ARBA" id="ARBA00023125"/>
    </source>
</evidence>
<evidence type="ECO:0000313" key="4">
    <source>
        <dbReference type="EMBL" id="MBD1420987.1"/>
    </source>
</evidence>
<feature type="DNA-binding region" description="H-T-H motif" evidence="2">
    <location>
        <begin position="41"/>
        <end position="60"/>
    </location>
</feature>
<evidence type="ECO:0000256" key="2">
    <source>
        <dbReference type="PROSITE-ProRule" id="PRU00335"/>
    </source>
</evidence>
<gene>
    <name evidence="4" type="ORF">H8B21_05295</name>
</gene>
<keyword evidence="5" id="KW-1185">Reference proteome</keyword>
<comment type="caution">
    <text evidence="4">The sequence shown here is derived from an EMBL/GenBank/DDBJ whole genome shotgun (WGS) entry which is preliminary data.</text>
</comment>
<sequence>MAIKQQRKKYSGAKHDRERTMNKMIISVGKVLEEKGYTGLTVSNISKCAGVDRKLVTMYFGSVEKLIEAYFMGKDYWSPATIGAMEFFGNTQKSGSRELLESLLLTQLILLQKNRELQKIVAWQISERSELMAHVAREREKMLALFFTFADREHREKDLDLRAISAILLSGINYLVLHSVNTNSTICEIDVSTKEGMDRIRAAVSKILEWTYSAR</sequence>
<dbReference type="PROSITE" id="PS50977">
    <property type="entry name" value="HTH_TETR_2"/>
    <property type="match status" value="1"/>
</dbReference>
<feature type="domain" description="HTH tetR-type" evidence="3">
    <location>
        <begin position="18"/>
        <end position="78"/>
    </location>
</feature>
<evidence type="ECO:0000259" key="3">
    <source>
        <dbReference type="PROSITE" id="PS50977"/>
    </source>
</evidence>